<dbReference type="Gene3D" id="3.40.50.150">
    <property type="entry name" value="Vaccinia Virus protein VP39"/>
    <property type="match status" value="1"/>
</dbReference>
<organism evidence="1 2">
    <name type="scientific">Polynucleobacter cosmopolitanus</name>
    <dbReference type="NCBI Taxonomy" id="351345"/>
    <lineage>
        <taxon>Bacteria</taxon>
        <taxon>Pseudomonadati</taxon>
        <taxon>Pseudomonadota</taxon>
        <taxon>Betaproteobacteria</taxon>
        <taxon>Burkholderiales</taxon>
        <taxon>Burkholderiaceae</taxon>
        <taxon>Polynucleobacter</taxon>
    </lineage>
</organism>
<gene>
    <name evidence="1" type="ORF">AOC33_07800</name>
</gene>
<protein>
    <submittedName>
        <fullName evidence="1">Methyltransferase type 11</fullName>
    </submittedName>
</protein>
<sequence length="235" mass="26818">MQDKNHPKYHGQSELINSDKYLPLYNKYIAKKMVCDAGIGGEILDFGAGIGSLSIEWINLTGITPDCIEIDPELREVLSQKGLPNYSGLESLNKTYDVIFTSNVLEHIQDDTSILKQLNAYLKVGGSLLIYVPAFQIIYSDFDLKVGHYRRYNKTNLAKKLIDAGFQLKSCEFIDCIGFFAWLWLKVTGDRSTPGISAKKMMIYDKYIFPLSNIFDRCLFKYLFGKNIYFVAIKK</sequence>
<dbReference type="RefSeq" id="WP_089516421.1">
    <property type="nucleotide sequence ID" value="NZ_NJGG01000002.1"/>
</dbReference>
<comment type="caution">
    <text evidence="1">The sequence shown here is derived from an EMBL/GenBank/DDBJ whole genome shotgun (WGS) entry which is preliminary data.</text>
</comment>
<proteinExistence type="predicted"/>
<dbReference type="InterPro" id="IPR029063">
    <property type="entry name" value="SAM-dependent_MTases_sf"/>
</dbReference>
<dbReference type="SUPFAM" id="SSF53335">
    <property type="entry name" value="S-adenosyl-L-methionine-dependent methyltransferases"/>
    <property type="match status" value="1"/>
</dbReference>
<keyword evidence="2" id="KW-1185">Reference proteome</keyword>
<evidence type="ECO:0000313" key="2">
    <source>
        <dbReference type="Proteomes" id="UP000215188"/>
    </source>
</evidence>
<dbReference type="CDD" id="cd02440">
    <property type="entry name" value="AdoMet_MTases"/>
    <property type="match status" value="1"/>
</dbReference>
<dbReference type="Pfam" id="PF13489">
    <property type="entry name" value="Methyltransf_23"/>
    <property type="match status" value="1"/>
</dbReference>
<evidence type="ECO:0000313" key="1">
    <source>
        <dbReference type="EMBL" id="OXL15191.1"/>
    </source>
</evidence>
<dbReference type="OrthoDB" id="9816564at2"/>
<dbReference type="AlphaFoldDB" id="A0A229FT60"/>
<keyword evidence="1" id="KW-0489">Methyltransferase</keyword>
<accession>A0A229FT60</accession>
<dbReference type="EMBL" id="NJGG01000002">
    <property type="protein sequence ID" value="OXL15191.1"/>
    <property type="molecule type" value="Genomic_DNA"/>
</dbReference>
<dbReference type="Proteomes" id="UP000215188">
    <property type="component" value="Unassembled WGS sequence"/>
</dbReference>
<reference evidence="1 2" key="1">
    <citation type="submission" date="2017-06" db="EMBL/GenBank/DDBJ databases">
        <title>Reclassification of a Polynucleobacter cosmopolitanus strain isolated from tropical Lake Victoria as Polynucleobacter victoriensis comb. nov.</title>
        <authorList>
            <person name="Hahn M.W."/>
        </authorList>
    </citation>
    <scope>NUCLEOTIDE SEQUENCE [LARGE SCALE GENOMIC DNA]</scope>
    <source>
        <strain evidence="1 2">MWH-MoIso2</strain>
    </source>
</reference>
<dbReference type="GO" id="GO:0032259">
    <property type="term" value="P:methylation"/>
    <property type="evidence" value="ECO:0007669"/>
    <property type="project" value="UniProtKB-KW"/>
</dbReference>
<name>A0A229FT60_9BURK</name>
<dbReference type="GO" id="GO:0008168">
    <property type="term" value="F:methyltransferase activity"/>
    <property type="evidence" value="ECO:0007669"/>
    <property type="project" value="UniProtKB-KW"/>
</dbReference>
<keyword evidence="1" id="KW-0808">Transferase</keyword>